<dbReference type="SUPFAM" id="SSF54637">
    <property type="entry name" value="Thioesterase/thiol ester dehydrase-isomerase"/>
    <property type="match status" value="1"/>
</dbReference>
<dbReference type="CDD" id="cd00586">
    <property type="entry name" value="4HBT"/>
    <property type="match status" value="1"/>
</dbReference>
<evidence type="ECO:0000313" key="2">
    <source>
        <dbReference type="EMBL" id="GHA02584.1"/>
    </source>
</evidence>
<gene>
    <name evidence="2" type="ORF">GCM10008090_09960</name>
</gene>
<evidence type="ECO:0000313" key="3">
    <source>
        <dbReference type="Proteomes" id="UP000614811"/>
    </source>
</evidence>
<keyword evidence="1" id="KW-0378">Hydrolase</keyword>
<dbReference type="RefSeq" id="WP_189398882.1">
    <property type="nucleotide sequence ID" value="NZ_BMXA01000001.1"/>
</dbReference>
<dbReference type="Proteomes" id="UP000614811">
    <property type="component" value="Unassembled WGS sequence"/>
</dbReference>
<reference evidence="2" key="2">
    <citation type="submission" date="2020-09" db="EMBL/GenBank/DDBJ databases">
        <authorList>
            <person name="Sun Q."/>
            <person name="Kim S."/>
        </authorList>
    </citation>
    <scope>NUCLEOTIDE SEQUENCE</scope>
    <source>
        <strain evidence="2">KCTC 12711</strain>
    </source>
</reference>
<dbReference type="AlphaFoldDB" id="A0A918VK60"/>
<dbReference type="Gene3D" id="3.10.129.10">
    <property type="entry name" value="Hotdog Thioesterase"/>
    <property type="match status" value="1"/>
</dbReference>
<evidence type="ECO:0000256" key="1">
    <source>
        <dbReference type="ARBA" id="ARBA00022801"/>
    </source>
</evidence>
<dbReference type="PANTHER" id="PTHR31793:SF37">
    <property type="entry name" value="ACYL-COA THIOESTER HYDROLASE YBGC"/>
    <property type="match status" value="1"/>
</dbReference>
<keyword evidence="3" id="KW-1185">Reference proteome</keyword>
<comment type="caution">
    <text evidence="2">The sequence shown here is derived from an EMBL/GenBank/DDBJ whole genome shotgun (WGS) entry which is preliminary data.</text>
</comment>
<accession>A0A918VK60</accession>
<dbReference type="GO" id="GO:0047617">
    <property type="term" value="F:fatty acyl-CoA hydrolase activity"/>
    <property type="evidence" value="ECO:0007669"/>
    <property type="project" value="TreeGrafter"/>
</dbReference>
<protein>
    <recommendedName>
        <fullName evidence="4">Acyl-CoA thioesterase</fullName>
    </recommendedName>
</protein>
<reference evidence="2" key="1">
    <citation type="journal article" date="2014" name="Int. J. Syst. Evol. Microbiol.">
        <title>Complete genome sequence of Corynebacterium casei LMG S-19264T (=DSM 44701T), isolated from a smear-ripened cheese.</title>
        <authorList>
            <consortium name="US DOE Joint Genome Institute (JGI-PGF)"/>
            <person name="Walter F."/>
            <person name="Albersmeier A."/>
            <person name="Kalinowski J."/>
            <person name="Ruckert C."/>
        </authorList>
    </citation>
    <scope>NUCLEOTIDE SEQUENCE</scope>
    <source>
        <strain evidence="2">KCTC 12711</strain>
    </source>
</reference>
<organism evidence="2 3">
    <name type="scientific">Arenicella chitinivorans</name>
    <dbReference type="NCBI Taxonomy" id="1329800"/>
    <lineage>
        <taxon>Bacteria</taxon>
        <taxon>Pseudomonadati</taxon>
        <taxon>Pseudomonadota</taxon>
        <taxon>Gammaproteobacteria</taxon>
        <taxon>Arenicellales</taxon>
        <taxon>Arenicellaceae</taxon>
        <taxon>Arenicella</taxon>
    </lineage>
</organism>
<dbReference type="PANTHER" id="PTHR31793">
    <property type="entry name" value="4-HYDROXYBENZOYL-COA THIOESTERASE FAMILY MEMBER"/>
    <property type="match status" value="1"/>
</dbReference>
<dbReference type="EMBL" id="BMXA01000001">
    <property type="protein sequence ID" value="GHA02584.1"/>
    <property type="molecule type" value="Genomic_DNA"/>
</dbReference>
<dbReference type="Pfam" id="PF13279">
    <property type="entry name" value="4HBT_2"/>
    <property type="match status" value="1"/>
</dbReference>
<sequence length="147" mass="16483">MTNPNPDWLYSDPFILPVTVGADAIDSYQHVNNSVYLRWVDDCARAHSLAAGIDCEHAVSFGHGMAVRESRATYLAAAFEGEQLLVGAWVLRNDRKLRITRQFQIVRKTDAATLVTAEVDYVCIDIQSGKPARMPAEFRDNYIPIQI</sequence>
<dbReference type="InterPro" id="IPR050563">
    <property type="entry name" value="4-hydroxybenzoyl-CoA_TE"/>
</dbReference>
<proteinExistence type="predicted"/>
<name>A0A918VK60_9GAMM</name>
<dbReference type="InterPro" id="IPR029069">
    <property type="entry name" value="HotDog_dom_sf"/>
</dbReference>
<evidence type="ECO:0008006" key="4">
    <source>
        <dbReference type="Google" id="ProtNLM"/>
    </source>
</evidence>